<evidence type="ECO:0000313" key="4">
    <source>
        <dbReference type="Proteomes" id="UP001166191"/>
    </source>
</evidence>
<evidence type="ECO:0000256" key="1">
    <source>
        <dbReference type="ARBA" id="ARBA00023125"/>
    </source>
</evidence>
<reference evidence="3" key="1">
    <citation type="submission" date="2021-06" db="EMBL/GenBank/DDBJ databases">
        <title>Paracoccus bacterium XHP0099 sp. nov., isolated from the surface waters of the Yellow Sea.</title>
        <authorList>
            <person name="Xue H."/>
            <person name="Zhang D."/>
        </authorList>
    </citation>
    <scope>NUCLEOTIDE SEQUENCE</scope>
    <source>
        <strain evidence="3">XHP0099</strain>
    </source>
</reference>
<proteinExistence type="predicted"/>
<dbReference type="Proteomes" id="UP001166191">
    <property type="component" value="Unassembled WGS sequence"/>
</dbReference>
<gene>
    <name evidence="3" type="ORF">KNW02_03775</name>
</gene>
<sequence>MTRLASQLPPQVQHAALVGASSPPMISATTMTGVAGLVREVLGERTLKRASQAIMLDIELIENRDCFIPQATMAAFLDVVDRSPGGETFGLLVVPEVSFDGLGKWSEHVLSSGTLGAAILRAGETLNYHSTGDRLNLSVFSGMARFSYYAATRGLPGHSAISSGTAGVMLSLMRSYLSTEWRPWMIELDIPRPRNAGCYEDQFSCPVIFGAKAVTICFDAGLLGTSRSRTSGPRLTTLEDVIRSRYAPISLNQFPNVVVAQIWAQVLTGQVSIESTACALDISIRSLQRILNAEGIGFRELVSAIRTQRARELLRGTSVSITEIAFELGYATSAGFARAFRKATGLAPHEYRDRSAPVA</sequence>
<name>A0ABS6AF60_9RHOB</name>
<dbReference type="PANTHER" id="PTHR47894:SF4">
    <property type="entry name" value="HTH-TYPE TRANSCRIPTIONAL REGULATOR GADX"/>
    <property type="match status" value="1"/>
</dbReference>
<dbReference type="SMART" id="SM00342">
    <property type="entry name" value="HTH_ARAC"/>
    <property type="match status" value="1"/>
</dbReference>
<dbReference type="Pfam" id="PF12833">
    <property type="entry name" value="HTH_18"/>
    <property type="match status" value="1"/>
</dbReference>
<keyword evidence="4" id="KW-1185">Reference proteome</keyword>
<organism evidence="3 4">
    <name type="scientific">Paracoccus marinaquae</name>
    <dbReference type="NCBI Taxonomy" id="2841926"/>
    <lineage>
        <taxon>Bacteria</taxon>
        <taxon>Pseudomonadati</taxon>
        <taxon>Pseudomonadota</taxon>
        <taxon>Alphaproteobacteria</taxon>
        <taxon>Rhodobacterales</taxon>
        <taxon>Paracoccaceae</taxon>
        <taxon>Paracoccus</taxon>
    </lineage>
</organism>
<dbReference type="RefSeq" id="WP_216031938.1">
    <property type="nucleotide sequence ID" value="NZ_JAHKNG010000004.1"/>
</dbReference>
<dbReference type="InterPro" id="IPR018060">
    <property type="entry name" value="HTH_AraC"/>
</dbReference>
<evidence type="ECO:0000313" key="3">
    <source>
        <dbReference type="EMBL" id="MBU3029240.1"/>
    </source>
</evidence>
<dbReference type="EMBL" id="JAHKNG010000004">
    <property type="protein sequence ID" value="MBU3029240.1"/>
    <property type="molecule type" value="Genomic_DNA"/>
</dbReference>
<keyword evidence="1" id="KW-0238">DNA-binding</keyword>
<accession>A0ABS6AF60</accession>
<dbReference type="PANTHER" id="PTHR47894">
    <property type="entry name" value="HTH-TYPE TRANSCRIPTIONAL REGULATOR GADX"/>
    <property type="match status" value="1"/>
</dbReference>
<feature type="domain" description="HTH araC/xylS-type" evidence="2">
    <location>
        <begin position="256"/>
        <end position="354"/>
    </location>
</feature>
<dbReference type="InterPro" id="IPR032687">
    <property type="entry name" value="AraC-type_N"/>
</dbReference>
<evidence type="ECO:0000259" key="2">
    <source>
        <dbReference type="PROSITE" id="PS01124"/>
    </source>
</evidence>
<comment type="caution">
    <text evidence="3">The sequence shown here is derived from an EMBL/GenBank/DDBJ whole genome shotgun (WGS) entry which is preliminary data.</text>
</comment>
<protein>
    <submittedName>
        <fullName evidence="3">AraC family transcriptional regulator</fullName>
    </submittedName>
</protein>
<dbReference type="PROSITE" id="PS01124">
    <property type="entry name" value="HTH_ARAC_FAMILY_2"/>
    <property type="match status" value="1"/>
</dbReference>
<dbReference type="Pfam" id="PF12625">
    <property type="entry name" value="Arabinose_bd"/>
    <property type="match status" value="1"/>
</dbReference>